<dbReference type="PANTHER" id="PTHR23300">
    <property type="entry name" value="METHANETHIOL OXIDASE"/>
    <property type="match status" value="1"/>
</dbReference>
<dbReference type="InterPro" id="IPR008826">
    <property type="entry name" value="Se-bd"/>
</dbReference>
<dbReference type="PANTHER" id="PTHR23300:SF0">
    <property type="entry name" value="METHANETHIOL OXIDASE"/>
    <property type="match status" value="1"/>
</dbReference>
<keyword evidence="4" id="KW-1185">Reference proteome</keyword>
<sequence length="152" mass="16735">MEAMSGTRVQILYVTDVYTGTGKGKPDYLETVDAYSLIIHRLPVNHLEDELHHIGWNACSSCYGDASVQRQFLILPSLVSSIVYVVDTAKNPKAPILHKVVEPQEVVTKTGIAYPNTSHCLVDGTIMISCLDDKDSNAERAGFLLLNPDFDV</sequence>
<dbReference type="Proteomes" id="UP000886520">
    <property type="component" value="Chromosome 3"/>
</dbReference>
<keyword evidence="2" id="KW-0711">Selenium</keyword>
<gene>
    <name evidence="3" type="ORF">GOP47_0003381</name>
</gene>
<evidence type="ECO:0000256" key="2">
    <source>
        <dbReference type="ARBA" id="ARBA00023266"/>
    </source>
</evidence>
<proteinExistence type="inferred from homology"/>
<evidence type="ECO:0000256" key="1">
    <source>
        <dbReference type="ARBA" id="ARBA00005606"/>
    </source>
</evidence>
<dbReference type="EMBL" id="JABFUD020000002">
    <property type="protein sequence ID" value="KAI5083638.1"/>
    <property type="molecule type" value="Genomic_DNA"/>
</dbReference>
<evidence type="ECO:0000313" key="4">
    <source>
        <dbReference type="Proteomes" id="UP000886520"/>
    </source>
</evidence>
<dbReference type="GO" id="GO:0008430">
    <property type="term" value="F:selenium binding"/>
    <property type="evidence" value="ECO:0007669"/>
    <property type="project" value="InterPro"/>
</dbReference>
<reference evidence="3" key="1">
    <citation type="submission" date="2021-01" db="EMBL/GenBank/DDBJ databases">
        <title>Adiantum capillus-veneris genome.</title>
        <authorList>
            <person name="Fang Y."/>
            <person name="Liao Q."/>
        </authorList>
    </citation>
    <scope>NUCLEOTIDE SEQUENCE</scope>
    <source>
        <strain evidence="3">H3</strain>
        <tissue evidence="3">Leaf</tissue>
    </source>
</reference>
<dbReference type="OrthoDB" id="10252446at2759"/>
<comment type="similarity">
    <text evidence="1">Belongs to the selenium-binding protein family.</text>
</comment>
<dbReference type="AlphaFoldDB" id="A0A9D4VCC5"/>
<organism evidence="3 4">
    <name type="scientific">Adiantum capillus-veneris</name>
    <name type="common">Maidenhair fern</name>
    <dbReference type="NCBI Taxonomy" id="13818"/>
    <lineage>
        <taxon>Eukaryota</taxon>
        <taxon>Viridiplantae</taxon>
        <taxon>Streptophyta</taxon>
        <taxon>Embryophyta</taxon>
        <taxon>Tracheophyta</taxon>
        <taxon>Polypodiopsida</taxon>
        <taxon>Polypodiidae</taxon>
        <taxon>Polypodiales</taxon>
        <taxon>Pteridineae</taxon>
        <taxon>Pteridaceae</taxon>
        <taxon>Vittarioideae</taxon>
        <taxon>Adiantum</taxon>
    </lineage>
</organism>
<name>A0A9D4VCC5_ADICA</name>
<dbReference type="Pfam" id="PF05694">
    <property type="entry name" value="SBP56"/>
    <property type="match status" value="1"/>
</dbReference>
<protein>
    <submittedName>
        <fullName evidence="3">Uncharacterized protein</fullName>
    </submittedName>
</protein>
<accession>A0A9D4VCC5</accession>
<evidence type="ECO:0000313" key="3">
    <source>
        <dbReference type="EMBL" id="KAI5083638.1"/>
    </source>
</evidence>
<comment type="caution">
    <text evidence="3">The sequence shown here is derived from an EMBL/GenBank/DDBJ whole genome shotgun (WGS) entry which is preliminary data.</text>
</comment>